<comment type="caution">
    <text evidence="16">The sequence shown here is derived from an EMBL/GenBank/DDBJ whole genome shotgun (WGS) entry which is preliminary data.</text>
</comment>
<dbReference type="InterPro" id="IPR036900">
    <property type="entry name" value="A-D-PHexomutase_C_sf"/>
</dbReference>
<feature type="region of interest" description="Disordered" evidence="12">
    <location>
        <begin position="1"/>
        <end position="22"/>
    </location>
</feature>
<keyword evidence="6" id="KW-0597">Phosphoprotein</keyword>
<dbReference type="Pfam" id="PF02880">
    <property type="entry name" value="PGM_PMM_III"/>
    <property type="match status" value="1"/>
</dbReference>
<dbReference type="PANTHER" id="PTHR22573:SF2">
    <property type="entry name" value="PHOSPHOGLUCOMUTASE"/>
    <property type="match status" value="1"/>
</dbReference>
<keyword evidence="10" id="KW-0119">Carbohydrate metabolism</keyword>
<dbReference type="InterPro" id="IPR005841">
    <property type="entry name" value="Alpha-D-phosphohexomutase_SF"/>
</dbReference>
<evidence type="ECO:0000259" key="13">
    <source>
        <dbReference type="Pfam" id="PF02878"/>
    </source>
</evidence>
<dbReference type="InterPro" id="IPR005845">
    <property type="entry name" value="A-D-PHexomutase_a/b/a-II"/>
</dbReference>
<evidence type="ECO:0000256" key="6">
    <source>
        <dbReference type="ARBA" id="ARBA00022553"/>
    </source>
</evidence>
<keyword evidence="8 11" id="KW-0460">Magnesium</keyword>
<evidence type="ECO:0000256" key="4">
    <source>
        <dbReference type="ARBA" id="ARBA00012728"/>
    </source>
</evidence>
<dbReference type="CDD" id="cd03085">
    <property type="entry name" value="PGM1"/>
    <property type="match status" value="1"/>
</dbReference>
<dbReference type="SUPFAM" id="SSF55957">
    <property type="entry name" value="Phosphoglucomutase, C-terminal domain"/>
    <property type="match status" value="1"/>
</dbReference>
<dbReference type="Pfam" id="PF24947">
    <property type="entry name" value="PGM1_C_vert_fung"/>
    <property type="match status" value="1"/>
</dbReference>
<gene>
    <name evidence="16" type="ORF">MiSe_54300</name>
</gene>
<evidence type="ECO:0000256" key="9">
    <source>
        <dbReference type="ARBA" id="ARBA00023235"/>
    </source>
</evidence>
<dbReference type="InterPro" id="IPR005846">
    <property type="entry name" value="A-D-PHexomutase_a/b/a-III"/>
</dbReference>
<keyword evidence="7 11" id="KW-0479">Metal-binding</keyword>
<keyword evidence="17" id="KW-1185">Reference proteome</keyword>
<evidence type="ECO:0000313" key="16">
    <source>
        <dbReference type="EMBL" id="GET40619.1"/>
    </source>
</evidence>
<keyword evidence="9" id="KW-0413">Isomerase</keyword>
<comment type="cofactor">
    <cofactor evidence="2">
        <name>Mg(2+)</name>
        <dbReference type="ChEBI" id="CHEBI:18420"/>
    </cofactor>
</comment>
<dbReference type="GO" id="GO:0006006">
    <property type="term" value="P:glucose metabolic process"/>
    <property type="evidence" value="ECO:0007669"/>
    <property type="project" value="UniProtKB-KW"/>
</dbReference>
<dbReference type="InterPro" id="IPR005844">
    <property type="entry name" value="A-D-PHexomutase_a/b/a-I"/>
</dbReference>
<dbReference type="RefSeq" id="WP_226586613.1">
    <property type="nucleotide sequence ID" value="NZ_BLAY01000095.1"/>
</dbReference>
<comment type="similarity">
    <text evidence="3 11">Belongs to the phosphohexose mutase family.</text>
</comment>
<feature type="domain" description="Alpha-D-phosphohexomutase alpha/beta/alpha" evidence="15">
    <location>
        <begin position="296"/>
        <end position="408"/>
    </location>
</feature>
<dbReference type="Gene3D" id="3.30.310.50">
    <property type="entry name" value="Alpha-D-phosphohexomutase, C-terminal domain"/>
    <property type="match status" value="1"/>
</dbReference>
<dbReference type="NCBIfam" id="NF005737">
    <property type="entry name" value="PRK07564.1-1"/>
    <property type="match status" value="1"/>
</dbReference>
<dbReference type="AlphaFoldDB" id="A0AAV3XJC5"/>
<comment type="catalytic activity">
    <reaction evidence="1">
        <text>alpha-D-glucose 1-phosphate = alpha-D-glucose 6-phosphate</text>
        <dbReference type="Rhea" id="RHEA:23536"/>
        <dbReference type="ChEBI" id="CHEBI:58225"/>
        <dbReference type="ChEBI" id="CHEBI:58601"/>
        <dbReference type="EC" id="5.4.2.2"/>
    </reaction>
</comment>
<dbReference type="EMBL" id="BLAY01000095">
    <property type="protein sequence ID" value="GET40619.1"/>
    <property type="molecule type" value="Genomic_DNA"/>
</dbReference>
<dbReference type="FunFam" id="3.30.310.50:FF:000002">
    <property type="entry name" value="Phosphoglucomutase 5"/>
    <property type="match status" value="1"/>
</dbReference>
<dbReference type="GO" id="GO:0004614">
    <property type="term" value="F:phosphoglucomutase activity"/>
    <property type="evidence" value="ECO:0007669"/>
    <property type="project" value="UniProtKB-EC"/>
</dbReference>
<dbReference type="Pfam" id="PF02878">
    <property type="entry name" value="PGM_PMM_I"/>
    <property type="match status" value="1"/>
</dbReference>
<dbReference type="Proteomes" id="UP001050975">
    <property type="component" value="Unassembled WGS sequence"/>
</dbReference>
<dbReference type="PRINTS" id="PR00509">
    <property type="entry name" value="PGMPMM"/>
</dbReference>
<reference evidence="16" key="1">
    <citation type="submission" date="2019-10" db="EMBL/GenBank/DDBJ databases">
        <title>Draft genome sequece of Microseira wollei NIES-4236.</title>
        <authorList>
            <person name="Yamaguchi H."/>
            <person name="Suzuki S."/>
            <person name="Kawachi M."/>
        </authorList>
    </citation>
    <scope>NUCLEOTIDE SEQUENCE</scope>
    <source>
        <strain evidence="16">NIES-4236</strain>
    </source>
</reference>
<accession>A0AAV3XJC5</accession>
<dbReference type="Pfam" id="PF02879">
    <property type="entry name" value="PGM_PMM_II"/>
    <property type="match status" value="1"/>
</dbReference>
<evidence type="ECO:0000256" key="1">
    <source>
        <dbReference type="ARBA" id="ARBA00000443"/>
    </source>
</evidence>
<evidence type="ECO:0000259" key="15">
    <source>
        <dbReference type="Pfam" id="PF02880"/>
    </source>
</evidence>
<dbReference type="EC" id="5.4.2.2" evidence="4"/>
<evidence type="ECO:0000256" key="10">
    <source>
        <dbReference type="ARBA" id="ARBA00023277"/>
    </source>
</evidence>
<proteinExistence type="inferred from homology"/>
<organism evidence="16 17">
    <name type="scientific">Microseira wollei NIES-4236</name>
    <dbReference type="NCBI Taxonomy" id="2530354"/>
    <lineage>
        <taxon>Bacteria</taxon>
        <taxon>Bacillati</taxon>
        <taxon>Cyanobacteriota</taxon>
        <taxon>Cyanophyceae</taxon>
        <taxon>Oscillatoriophycideae</taxon>
        <taxon>Aerosakkonematales</taxon>
        <taxon>Aerosakkonemataceae</taxon>
        <taxon>Microseira</taxon>
    </lineage>
</organism>
<protein>
    <recommendedName>
        <fullName evidence="4">phosphoglucomutase (alpha-D-glucose-1,6-bisphosphate-dependent)</fullName>
        <ecNumber evidence="4">5.4.2.2</ecNumber>
    </recommendedName>
</protein>
<evidence type="ECO:0000256" key="11">
    <source>
        <dbReference type="RuleBase" id="RU004326"/>
    </source>
</evidence>
<sequence>MNIQTISTQPFSDQKPGTSGLRKSVPVFQQPHYLENFVQSIFDSLEGFQGQTLVLGGDGRYYNRQAIQIILKMAAANGVGQVKVGHQGILSTPATSCVIRKYNAFGGIVLSASHNPGGPQGDFGVKYNISNGGPAPEKVTEAIYSRSKVIDKYQILEASDVDIDTLGESKLGNMVVEVIDSVQDYQELMESLFDFDRIRQLLTGGSFRMCVDSMHAVTGPYAHAIFEQSLGAPAGTVINGVPLEDFGEGHPDPNLVYAHDLVEILFGENAPDFGAASDGDGDRNMILGRNFFVTPSDSLAILAANAKLVPGYSSGLAGIARSMPTSQAPDRVAAKLGIDCYETPTGWKFFGNLLDADKATLCGEESFGTGSNHVREKDGLWAVLFWLNILAVRQQPVAEIVREHWQIYGRNYYSRHDYEEVATERANQLIAHIYEQMPTLKGKQFGAYQVEFCDDFSYTDPIDGSVSTKQGIRIGFTDGSRIVFRLSGTGTKGATLRVYLESYEPNIAKHNLDPQQALGELIAIADEIAQIRNFTGMDKPTVIT</sequence>
<dbReference type="PANTHER" id="PTHR22573">
    <property type="entry name" value="PHOSPHOHEXOMUTASE FAMILY MEMBER"/>
    <property type="match status" value="1"/>
</dbReference>
<evidence type="ECO:0000256" key="5">
    <source>
        <dbReference type="ARBA" id="ARBA00022526"/>
    </source>
</evidence>
<dbReference type="InterPro" id="IPR016055">
    <property type="entry name" value="A-D-PHexomutase_a/b/a-I/II/III"/>
</dbReference>
<dbReference type="SUPFAM" id="SSF53738">
    <property type="entry name" value="Phosphoglucomutase, first 3 domains"/>
    <property type="match status" value="3"/>
</dbReference>
<evidence type="ECO:0000256" key="8">
    <source>
        <dbReference type="ARBA" id="ARBA00022842"/>
    </source>
</evidence>
<dbReference type="PROSITE" id="PS00710">
    <property type="entry name" value="PGM_PMM"/>
    <property type="match status" value="1"/>
</dbReference>
<evidence type="ECO:0000259" key="14">
    <source>
        <dbReference type="Pfam" id="PF02879"/>
    </source>
</evidence>
<dbReference type="GO" id="GO:0000287">
    <property type="term" value="F:magnesium ion binding"/>
    <property type="evidence" value="ECO:0007669"/>
    <property type="project" value="InterPro"/>
</dbReference>
<dbReference type="FunFam" id="3.40.120.10:FF:000006">
    <property type="entry name" value="Phosphoglucomutase PgmA"/>
    <property type="match status" value="1"/>
</dbReference>
<dbReference type="InterPro" id="IPR016066">
    <property type="entry name" value="A-D-PHexomutase_CS"/>
</dbReference>
<dbReference type="InterPro" id="IPR045244">
    <property type="entry name" value="PGM"/>
</dbReference>
<evidence type="ECO:0000256" key="2">
    <source>
        <dbReference type="ARBA" id="ARBA00001946"/>
    </source>
</evidence>
<dbReference type="FunFam" id="3.40.120.10:FF:000005">
    <property type="entry name" value="Phosphoglucomutase 5"/>
    <property type="match status" value="1"/>
</dbReference>
<dbReference type="GO" id="GO:0005829">
    <property type="term" value="C:cytosol"/>
    <property type="evidence" value="ECO:0007669"/>
    <property type="project" value="TreeGrafter"/>
</dbReference>
<evidence type="ECO:0000256" key="12">
    <source>
        <dbReference type="SAM" id="MobiDB-lite"/>
    </source>
</evidence>
<name>A0AAV3XJC5_9CYAN</name>
<evidence type="ECO:0000313" key="17">
    <source>
        <dbReference type="Proteomes" id="UP001050975"/>
    </source>
</evidence>
<evidence type="ECO:0000256" key="7">
    <source>
        <dbReference type="ARBA" id="ARBA00022723"/>
    </source>
</evidence>
<feature type="domain" description="Alpha-D-phosphohexomutase alpha/beta/alpha" evidence="13">
    <location>
        <begin position="14"/>
        <end position="153"/>
    </location>
</feature>
<dbReference type="FunFam" id="3.40.120.10:FF:000004">
    <property type="entry name" value="Phosphoglucomutase 5"/>
    <property type="match status" value="1"/>
</dbReference>
<evidence type="ECO:0000256" key="3">
    <source>
        <dbReference type="ARBA" id="ARBA00010231"/>
    </source>
</evidence>
<dbReference type="Gene3D" id="3.40.120.10">
    <property type="entry name" value="Alpha-D-Glucose-1,6-Bisphosphate, subunit A, domain 3"/>
    <property type="match status" value="3"/>
</dbReference>
<feature type="compositionally biased region" description="Polar residues" evidence="12">
    <location>
        <begin position="1"/>
        <end position="17"/>
    </location>
</feature>
<feature type="domain" description="Alpha-D-phosphohexomutase alpha/beta/alpha" evidence="14">
    <location>
        <begin position="185"/>
        <end position="287"/>
    </location>
</feature>
<keyword evidence="5" id="KW-0313">Glucose metabolism</keyword>